<dbReference type="PANTHER" id="PTHR36529">
    <property type="entry name" value="SLL1095 PROTEIN"/>
    <property type="match status" value="1"/>
</dbReference>
<sequence length="231" mass="26723">MNALIIMTRIPVAGKTKTRLMKILTGKQCASIHKSFLMDILNTTNFMKKNMDIYLTYSDEGPFSIIESLIPEYIKAFPQSGKTLGEKMRNAIENLLDNGYDKVVLIGSDIPEVQPNNIEKAFEILDEKDVCFGPTMDGGYYLVGMKKMHPIVFESDIKWGSKYVFDNTMGILNKANLQVGFVDKYEDIDTEEDLKKLINRINNKNYTVEPERTKDFLNNWWRKVYVERYTK</sequence>
<dbReference type="Pfam" id="PF09837">
    <property type="entry name" value="DUF2064"/>
    <property type="match status" value="1"/>
</dbReference>
<reference evidence="1 2" key="1">
    <citation type="submission" date="2019-04" db="EMBL/GenBank/DDBJ databases">
        <title>Genome sequencing of Clostridium botulinum Groups I-IV and Clostridium butyricum.</title>
        <authorList>
            <person name="Brunt J."/>
            <person name="Van Vliet A.H.M."/>
            <person name="Stringer S.C."/>
            <person name="Carter A.T."/>
            <person name="Peck M.W."/>
        </authorList>
    </citation>
    <scope>NUCLEOTIDE SEQUENCE [LARGE SCALE GENOMIC DNA]</scope>
    <source>
        <strain evidence="1 2">IFR 18/094</strain>
    </source>
</reference>
<dbReference type="InterPro" id="IPR029044">
    <property type="entry name" value="Nucleotide-diphossugar_trans"/>
</dbReference>
<evidence type="ECO:0000313" key="1">
    <source>
        <dbReference type="EMBL" id="NEZ45938.1"/>
    </source>
</evidence>
<protein>
    <submittedName>
        <fullName evidence="1">Glycosyltransferase</fullName>
    </submittedName>
</protein>
<keyword evidence="2" id="KW-1185">Reference proteome</keyword>
<evidence type="ECO:0000313" key="2">
    <source>
        <dbReference type="Proteomes" id="UP000473885"/>
    </source>
</evidence>
<proteinExistence type="predicted"/>
<dbReference type="Proteomes" id="UP000473885">
    <property type="component" value="Unassembled WGS sequence"/>
</dbReference>
<dbReference type="GO" id="GO:0016740">
    <property type="term" value="F:transferase activity"/>
    <property type="evidence" value="ECO:0007669"/>
    <property type="project" value="UniProtKB-KW"/>
</dbReference>
<keyword evidence="1" id="KW-0808">Transferase</keyword>
<gene>
    <name evidence="1" type="ORF">FDF74_01780</name>
</gene>
<dbReference type="RefSeq" id="WP_163248293.1">
    <property type="nucleotide sequence ID" value="NZ_SXDP01000001.1"/>
</dbReference>
<comment type="caution">
    <text evidence="1">The sequence shown here is derived from an EMBL/GenBank/DDBJ whole genome shotgun (WGS) entry which is preliminary data.</text>
</comment>
<dbReference type="AlphaFoldDB" id="A0A6M0R9Q5"/>
<dbReference type="NCBIfam" id="TIGR04282">
    <property type="entry name" value="glyco_like_cofC"/>
    <property type="match status" value="1"/>
</dbReference>
<accession>A0A6M0R9Q5</accession>
<dbReference type="PANTHER" id="PTHR36529:SF1">
    <property type="entry name" value="GLYCOSYLTRANSFERASE"/>
    <property type="match status" value="1"/>
</dbReference>
<name>A0A6M0R9Q5_9CLOT</name>
<dbReference type="SUPFAM" id="SSF53448">
    <property type="entry name" value="Nucleotide-diphospho-sugar transferases"/>
    <property type="match status" value="1"/>
</dbReference>
<dbReference type="EMBL" id="SXDP01000001">
    <property type="protein sequence ID" value="NEZ45938.1"/>
    <property type="molecule type" value="Genomic_DNA"/>
</dbReference>
<dbReference type="Gene3D" id="3.90.550.10">
    <property type="entry name" value="Spore Coat Polysaccharide Biosynthesis Protein SpsA, Chain A"/>
    <property type="match status" value="1"/>
</dbReference>
<dbReference type="InterPro" id="IPR018641">
    <property type="entry name" value="Trfase_1_rSAM/seldom-assoc"/>
</dbReference>
<organism evidence="1 2">
    <name type="scientific">Clostridium niameyense</name>
    <dbReference type="NCBI Taxonomy" id="1622073"/>
    <lineage>
        <taxon>Bacteria</taxon>
        <taxon>Bacillati</taxon>
        <taxon>Bacillota</taxon>
        <taxon>Clostridia</taxon>
        <taxon>Eubacteriales</taxon>
        <taxon>Clostridiaceae</taxon>
        <taxon>Clostridium</taxon>
    </lineage>
</organism>